<gene>
    <name evidence="1" type="ORF">HF200_16515</name>
</gene>
<dbReference type="InterPro" id="IPR045436">
    <property type="entry name" value="DUF6507"/>
</dbReference>
<name>A0ABX1IKH5_STRGB</name>
<keyword evidence="2" id="KW-1185">Reference proteome</keyword>
<proteinExistence type="predicted"/>
<accession>A0ABX1IKH5</accession>
<evidence type="ECO:0000313" key="2">
    <source>
        <dbReference type="Proteomes" id="UP000744032"/>
    </source>
</evidence>
<organism evidence="1 2">
    <name type="scientific">Streptomyces galbus</name>
    <dbReference type="NCBI Taxonomy" id="33898"/>
    <lineage>
        <taxon>Bacteria</taxon>
        <taxon>Bacillati</taxon>
        <taxon>Actinomycetota</taxon>
        <taxon>Actinomycetes</taxon>
        <taxon>Kitasatosporales</taxon>
        <taxon>Streptomycetaceae</taxon>
        <taxon>Streptomyces</taxon>
    </lineage>
</organism>
<dbReference type="Proteomes" id="UP000744032">
    <property type="component" value="Unassembled WGS sequence"/>
</dbReference>
<reference evidence="1 2" key="1">
    <citation type="submission" date="2020-04" db="EMBL/GenBank/DDBJ databases">
        <title>Genome sequence of Streptomyces galbus strain I339.</title>
        <authorList>
            <person name="Silva E.A.N."/>
            <person name="Merces M."/>
            <person name="Castelo Branco A.P.O.T."/>
            <person name="Vasconcelos P.C."/>
            <person name="Costa N.P."/>
            <person name="Marinho G.C.S."/>
            <person name="Oliveira C.J.B."/>
            <person name="Araujo D."/>
            <person name="Rodrigues Junior V.S."/>
            <person name="Almeida R."/>
            <person name="Silva Filho U.R."/>
            <person name="Andrade A.S.A."/>
            <person name="Cibulski S.P."/>
        </authorList>
    </citation>
    <scope>NUCLEOTIDE SEQUENCE [LARGE SCALE GENOMIC DNA]</scope>
    <source>
        <strain evidence="1 2">I339</strain>
    </source>
</reference>
<comment type="caution">
    <text evidence="1">The sequence shown here is derived from an EMBL/GenBank/DDBJ whole genome shotgun (WGS) entry which is preliminary data.</text>
</comment>
<evidence type="ECO:0000313" key="1">
    <source>
        <dbReference type="EMBL" id="NKQ25994.1"/>
    </source>
</evidence>
<sequence length="143" mass="15244">MACDNMFDDRRRTRIHGGGVTGWDIDVAGVRGVLRNTGTVAKNLSDTGTAMQDNLEEAASAAGTLTDQYGPYASTAGLVGAALSAFLEHWTRDLIYLSDRTSRSVNGAAEATGHYIQGDLTMAATAQREAAKEPKVDLPRVDR</sequence>
<protein>
    <recommendedName>
        <fullName evidence="3">ESX-1 secretion-associated protein</fullName>
    </recommendedName>
</protein>
<evidence type="ECO:0008006" key="3">
    <source>
        <dbReference type="Google" id="ProtNLM"/>
    </source>
</evidence>
<dbReference type="EMBL" id="JAAXMD010000141">
    <property type="protein sequence ID" value="NKQ25994.1"/>
    <property type="molecule type" value="Genomic_DNA"/>
</dbReference>
<dbReference type="Pfam" id="PF20117">
    <property type="entry name" value="DUF6507"/>
    <property type="match status" value="1"/>
</dbReference>
<dbReference type="RefSeq" id="WP_168374183.1">
    <property type="nucleotide sequence ID" value="NZ_JAAXMD010000141.1"/>
</dbReference>